<protein>
    <submittedName>
        <fullName evidence="5">HxlR family transcriptional regulator</fullName>
    </submittedName>
</protein>
<evidence type="ECO:0000313" key="5">
    <source>
        <dbReference type="EMBL" id="GIM83993.1"/>
    </source>
</evidence>
<comment type="caution">
    <text evidence="5">The sequence shown here is derived from an EMBL/GenBank/DDBJ whole genome shotgun (WGS) entry which is preliminary data.</text>
</comment>
<feature type="domain" description="HTH hxlR-type" evidence="4">
    <location>
        <begin position="23"/>
        <end position="121"/>
    </location>
</feature>
<proteinExistence type="predicted"/>
<evidence type="ECO:0000256" key="1">
    <source>
        <dbReference type="ARBA" id="ARBA00023015"/>
    </source>
</evidence>
<keyword evidence="6" id="KW-1185">Reference proteome</keyword>
<dbReference type="GO" id="GO:0003677">
    <property type="term" value="F:DNA binding"/>
    <property type="evidence" value="ECO:0007669"/>
    <property type="project" value="UniProtKB-KW"/>
</dbReference>
<evidence type="ECO:0000313" key="6">
    <source>
        <dbReference type="Proteomes" id="UP000680865"/>
    </source>
</evidence>
<dbReference type="InterPro" id="IPR036390">
    <property type="entry name" value="WH_DNA-bd_sf"/>
</dbReference>
<dbReference type="PANTHER" id="PTHR33204">
    <property type="entry name" value="TRANSCRIPTIONAL REGULATOR, MARR FAMILY"/>
    <property type="match status" value="1"/>
</dbReference>
<gene>
    <name evidence="5" type="ORF">Aco04nite_89220</name>
</gene>
<dbReference type="PROSITE" id="PS51118">
    <property type="entry name" value="HTH_HXLR"/>
    <property type="match status" value="1"/>
</dbReference>
<evidence type="ECO:0000256" key="3">
    <source>
        <dbReference type="ARBA" id="ARBA00023163"/>
    </source>
</evidence>
<evidence type="ECO:0000256" key="2">
    <source>
        <dbReference type="ARBA" id="ARBA00023125"/>
    </source>
</evidence>
<keyword evidence="1" id="KW-0805">Transcription regulation</keyword>
<keyword evidence="2" id="KW-0238">DNA-binding</keyword>
<accession>A0A919T153</accession>
<dbReference type="EMBL" id="BOQP01000059">
    <property type="protein sequence ID" value="GIM83993.1"/>
    <property type="molecule type" value="Genomic_DNA"/>
</dbReference>
<keyword evidence="3" id="KW-0804">Transcription</keyword>
<dbReference type="InterPro" id="IPR036388">
    <property type="entry name" value="WH-like_DNA-bd_sf"/>
</dbReference>
<organism evidence="5 6">
    <name type="scientific">Winogradskya consettensis</name>
    <dbReference type="NCBI Taxonomy" id="113560"/>
    <lineage>
        <taxon>Bacteria</taxon>
        <taxon>Bacillati</taxon>
        <taxon>Actinomycetota</taxon>
        <taxon>Actinomycetes</taxon>
        <taxon>Micromonosporales</taxon>
        <taxon>Micromonosporaceae</taxon>
        <taxon>Winogradskya</taxon>
    </lineage>
</organism>
<dbReference type="Pfam" id="PF01638">
    <property type="entry name" value="HxlR"/>
    <property type="match status" value="1"/>
</dbReference>
<sequence length="140" mass="15299">MQWEPPGTFGAVRGSSEGFLADCPARLTVELIADKWTAVVLYGLSNGPVRHGELAELIGGISRKVLTQTLRRLQSHGLVHRHAYAEVPPRVEYELTPLGATLIDPIHMLTEWARTNGEAVLDALDVAEPVTEQKRPRAAA</sequence>
<evidence type="ECO:0000259" key="4">
    <source>
        <dbReference type="PROSITE" id="PS51118"/>
    </source>
</evidence>
<dbReference type="Proteomes" id="UP000680865">
    <property type="component" value="Unassembled WGS sequence"/>
</dbReference>
<name>A0A919T153_9ACTN</name>
<dbReference type="Gene3D" id="1.10.10.10">
    <property type="entry name" value="Winged helix-like DNA-binding domain superfamily/Winged helix DNA-binding domain"/>
    <property type="match status" value="1"/>
</dbReference>
<dbReference type="InterPro" id="IPR002577">
    <property type="entry name" value="HTH_HxlR"/>
</dbReference>
<dbReference type="AlphaFoldDB" id="A0A919T153"/>
<reference evidence="5" key="1">
    <citation type="submission" date="2021-03" db="EMBL/GenBank/DDBJ databases">
        <title>Whole genome shotgun sequence of Actinoplanes consettensis NBRC 14913.</title>
        <authorList>
            <person name="Komaki H."/>
            <person name="Tamura T."/>
        </authorList>
    </citation>
    <scope>NUCLEOTIDE SEQUENCE</scope>
    <source>
        <strain evidence="5">NBRC 14913</strain>
    </source>
</reference>
<dbReference type="SUPFAM" id="SSF46785">
    <property type="entry name" value="Winged helix' DNA-binding domain"/>
    <property type="match status" value="1"/>
</dbReference>